<dbReference type="InterPro" id="IPR018796">
    <property type="entry name" value="COA8"/>
</dbReference>
<protein>
    <submittedName>
        <fullName evidence="8">Uncharacterized protein</fullName>
    </submittedName>
</protein>
<feature type="compositionally biased region" description="Low complexity" evidence="7">
    <location>
        <begin position="67"/>
        <end position="86"/>
    </location>
</feature>
<feature type="region of interest" description="Disordered" evidence="7">
    <location>
        <begin position="67"/>
        <end position="95"/>
    </location>
</feature>
<sequence>MFMNAKANYEDKLRQDGQEVTPEALSVFYKDFLDQSYERQMAYNREWWKLNMSMLYPGMKAAIRWLTQSKQHQQQQQTSHTSQKETSFWEKSFES</sequence>
<dbReference type="Proteomes" id="UP001209540">
    <property type="component" value="Unassembled WGS sequence"/>
</dbReference>
<keyword evidence="6" id="KW-0472">Membrane</keyword>
<keyword evidence="5" id="KW-0496">Mitochondrion</keyword>
<evidence type="ECO:0000256" key="7">
    <source>
        <dbReference type="SAM" id="MobiDB-lite"/>
    </source>
</evidence>
<gene>
    <name evidence="8" type="ORF">BDA99DRAFT_444371</name>
</gene>
<evidence type="ECO:0000256" key="2">
    <source>
        <dbReference type="ARBA" id="ARBA00005453"/>
    </source>
</evidence>
<organism evidence="8 9">
    <name type="scientific">Phascolomyces articulosus</name>
    <dbReference type="NCBI Taxonomy" id="60185"/>
    <lineage>
        <taxon>Eukaryota</taxon>
        <taxon>Fungi</taxon>
        <taxon>Fungi incertae sedis</taxon>
        <taxon>Mucoromycota</taxon>
        <taxon>Mucoromycotina</taxon>
        <taxon>Mucoromycetes</taxon>
        <taxon>Mucorales</taxon>
        <taxon>Lichtheimiaceae</taxon>
        <taxon>Phascolomyces</taxon>
    </lineage>
</organism>
<evidence type="ECO:0000256" key="4">
    <source>
        <dbReference type="ARBA" id="ARBA00022946"/>
    </source>
</evidence>
<reference evidence="8" key="2">
    <citation type="submission" date="2023-02" db="EMBL/GenBank/DDBJ databases">
        <authorList>
            <consortium name="DOE Joint Genome Institute"/>
            <person name="Mondo S.J."/>
            <person name="Chang Y."/>
            <person name="Wang Y."/>
            <person name="Ahrendt S."/>
            <person name="Andreopoulos W."/>
            <person name="Barry K."/>
            <person name="Beard J."/>
            <person name="Benny G.L."/>
            <person name="Blankenship S."/>
            <person name="Bonito G."/>
            <person name="Cuomo C."/>
            <person name="Desiro A."/>
            <person name="Gervers K.A."/>
            <person name="Hundley H."/>
            <person name="Kuo A."/>
            <person name="LaButti K."/>
            <person name="Lang B.F."/>
            <person name="Lipzen A."/>
            <person name="O'Donnell K."/>
            <person name="Pangilinan J."/>
            <person name="Reynolds N."/>
            <person name="Sandor L."/>
            <person name="Smith M.W."/>
            <person name="Tsang A."/>
            <person name="Grigoriev I.V."/>
            <person name="Stajich J.E."/>
            <person name="Spatafora J.W."/>
        </authorList>
    </citation>
    <scope>NUCLEOTIDE SEQUENCE</scope>
    <source>
        <strain evidence="8">RSA 2281</strain>
    </source>
</reference>
<keyword evidence="4" id="KW-0809">Transit peptide</keyword>
<dbReference type="GO" id="GO:0097193">
    <property type="term" value="P:intrinsic apoptotic signaling pathway"/>
    <property type="evidence" value="ECO:0007669"/>
    <property type="project" value="InterPro"/>
</dbReference>
<dbReference type="PANTHER" id="PTHR31107:SF2">
    <property type="entry name" value="CYTOCHROME C OXIDASE ASSEMBLY FACTOR 8"/>
    <property type="match status" value="1"/>
</dbReference>
<accession>A0AAD5P9X6</accession>
<evidence type="ECO:0000256" key="6">
    <source>
        <dbReference type="ARBA" id="ARBA00023136"/>
    </source>
</evidence>
<dbReference type="PANTHER" id="PTHR31107">
    <property type="entry name" value="APOPTOGENIC PROTEIN 1, MITOCHONDRIAL"/>
    <property type="match status" value="1"/>
</dbReference>
<comment type="caution">
    <text evidence="8">The sequence shown here is derived from an EMBL/GenBank/DDBJ whole genome shotgun (WGS) entry which is preliminary data.</text>
</comment>
<dbReference type="GO" id="GO:0005743">
    <property type="term" value="C:mitochondrial inner membrane"/>
    <property type="evidence" value="ECO:0007669"/>
    <property type="project" value="UniProtKB-SubCell"/>
</dbReference>
<evidence type="ECO:0000313" key="9">
    <source>
        <dbReference type="Proteomes" id="UP001209540"/>
    </source>
</evidence>
<comment type="similarity">
    <text evidence="2">Belongs to the COA8 family.</text>
</comment>
<comment type="subcellular location">
    <subcellularLocation>
        <location evidence="1">Mitochondrion inner membrane</location>
        <topology evidence="1">Peripheral membrane protein</topology>
        <orientation evidence="1">Matrix side</orientation>
    </subcellularLocation>
</comment>
<keyword evidence="3" id="KW-0999">Mitochondrion inner membrane</keyword>
<dbReference type="AlphaFoldDB" id="A0AAD5P9X6"/>
<reference evidence="8" key="1">
    <citation type="journal article" date="2022" name="IScience">
        <title>Evolution of zygomycete secretomes and the origins of terrestrial fungal ecologies.</title>
        <authorList>
            <person name="Chang Y."/>
            <person name="Wang Y."/>
            <person name="Mondo S."/>
            <person name="Ahrendt S."/>
            <person name="Andreopoulos W."/>
            <person name="Barry K."/>
            <person name="Beard J."/>
            <person name="Benny G.L."/>
            <person name="Blankenship S."/>
            <person name="Bonito G."/>
            <person name="Cuomo C."/>
            <person name="Desiro A."/>
            <person name="Gervers K.A."/>
            <person name="Hundley H."/>
            <person name="Kuo A."/>
            <person name="LaButti K."/>
            <person name="Lang B.F."/>
            <person name="Lipzen A."/>
            <person name="O'Donnell K."/>
            <person name="Pangilinan J."/>
            <person name="Reynolds N."/>
            <person name="Sandor L."/>
            <person name="Smith M.E."/>
            <person name="Tsang A."/>
            <person name="Grigoriev I.V."/>
            <person name="Stajich J.E."/>
            <person name="Spatafora J.W."/>
        </authorList>
    </citation>
    <scope>NUCLEOTIDE SEQUENCE</scope>
    <source>
        <strain evidence="8">RSA 2281</strain>
    </source>
</reference>
<dbReference type="Pfam" id="PF10231">
    <property type="entry name" value="COA8"/>
    <property type="match status" value="1"/>
</dbReference>
<proteinExistence type="inferred from homology"/>
<evidence type="ECO:0000256" key="1">
    <source>
        <dbReference type="ARBA" id="ARBA00004443"/>
    </source>
</evidence>
<evidence type="ECO:0000256" key="5">
    <source>
        <dbReference type="ARBA" id="ARBA00023128"/>
    </source>
</evidence>
<dbReference type="EMBL" id="JAIXMP010000029">
    <property type="protein sequence ID" value="KAI9251924.1"/>
    <property type="molecule type" value="Genomic_DNA"/>
</dbReference>
<name>A0AAD5P9X6_9FUNG</name>
<keyword evidence="9" id="KW-1185">Reference proteome</keyword>
<evidence type="ECO:0000256" key="3">
    <source>
        <dbReference type="ARBA" id="ARBA00022792"/>
    </source>
</evidence>
<evidence type="ECO:0000313" key="8">
    <source>
        <dbReference type="EMBL" id="KAI9251924.1"/>
    </source>
</evidence>